<name>A0AAW8JIV5_9GAMM</name>
<proteinExistence type="predicted"/>
<keyword evidence="4 8" id="KW-1133">Transmembrane helix</keyword>
<dbReference type="SUPFAM" id="SSF74863">
    <property type="entry name" value="Thiol:disulfide interchange protein DsbD, N-terminal domain (DsbD-alpha)"/>
    <property type="match status" value="1"/>
</dbReference>
<evidence type="ECO:0000256" key="5">
    <source>
        <dbReference type="ARBA" id="ARBA00023136"/>
    </source>
</evidence>
<evidence type="ECO:0000259" key="11">
    <source>
        <dbReference type="Pfam" id="PF11412"/>
    </source>
</evidence>
<keyword evidence="2 8" id="KW-0812">Transmembrane</keyword>
<dbReference type="RefSeq" id="WP_308956855.1">
    <property type="nucleotide sequence ID" value="NZ_JAVICY010000023.1"/>
</dbReference>
<accession>A0AAW8JIV5</accession>
<feature type="transmembrane region" description="Helical" evidence="8">
    <location>
        <begin position="359"/>
        <end position="382"/>
    </location>
</feature>
<dbReference type="Gene3D" id="2.60.40.1250">
    <property type="entry name" value="Thiol:disulfide interchange protein DsbD, N-terminal domain"/>
    <property type="match status" value="1"/>
</dbReference>
<feature type="transmembrane region" description="Helical" evidence="8">
    <location>
        <begin position="500"/>
        <end position="519"/>
    </location>
</feature>
<keyword evidence="9" id="KW-0732">Signal</keyword>
<feature type="transmembrane region" description="Helical" evidence="8">
    <location>
        <begin position="282"/>
        <end position="310"/>
    </location>
</feature>
<evidence type="ECO:0000256" key="1">
    <source>
        <dbReference type="ARBA" id="ARBA00004141"/>
    </source>
</evidence>
<sequence>MKYIFGIMNFKYLINLVLFSVLALSHIAHANTGFLSPDQAFQFSAESTSNDKAQLKWKIAPHYYLYHDQFKVTINNAPVKLNLPSGHEKDDPTFGRTFVHYNQVQSTISVKPNSSYFVTWQGCAEDGLCYPLQRTTIKTDSDGLFPQTSSNANHGLNIFKQQKSANLIDDSAEKENKIAPTTAKKLIEKSPVEHKQDPVVDQPTVEKQVLNPPKDTETQSPIAITDEVTPETSTASTNKQKLDISTELDNKNLNSSNVNENTSSLQWNDDSAFFHLLNKDSIFINLFIFLGLGVLLAFLPCSLPLIPILSGIIVQRASGYKAAAIALSFVISMAIVYSIMGIVVAEIGYSFQRWFQSPIIVSIFALFFVLLALNMFGLYQLALPQSIAQKLDRLQSKQKGGTFLGAIVMGMLSALIVGPCMSAPLAGALLFVSQSQSAFLGGLYLFILGLGIGLPLFIASVFGSKYLPKPGLWMDRLKVSFGFIMLMVAVYFFRPMLANWLYNTLFAALLIALAIYLLWIITKSHKFSHKIILSCLTLLCLGLSIWNIKNTVNLMHIENAEQHYEWTTVSTLDELNTAIAQAKSENKHIVLDVYADWCVACQPIEREVMPRKDVQTALQNFTRIKLDLSKYNASQDIILKNKQILGPPTVLFLNHDASEKRDLRLTGTFTAQELITQLNKAEP</sequence>
<feature type="domain" description="Cytochrome C biogenesis protein transmembrane" evidence="10">
    <location>
        <begin position="284"/>
        <end position="496"/>
    </location>
</feature>
<dbReference type="EMBL" id="JAVIDA010000020">
    <property type="protein sequence ID" value="MDQ9072449.1"/>
    <property type="molecule type" value="Genomic_DNA"/>
</dbReference>
<dbReference type="Pfam" id="PF11412">
    <property type="entry name" value="DsbD_N"/>
    <property type="match status" value="1"/>
</dbReference>
<evidence type="ECO:0000256" key="8">
    <source>
        <dbReference type="SAM" id="Phobius"/>
    </source>
</evidence>
<evidence type="ECO:0000256" key="4">
    <source>
        <dbReference type="ARBA" id="ARBA00022989"/>
    </source>
</evidence>
<dbReference type="AlphaFoldDB" id="A0AAW8JIV5"/>
<dbReference type="InterPro" id="IPR036929">
    <property type="entry name" value="DsbDN_sf"/>
</dbReference>
<dbReference type="GO" id="GO:0045454">
    <property type="term" value="P:cell redox homeostasis"/>
    <property type="evidence" value="ECO:0007669"/>
    <property type="project" value="TreeGrafter"/>
</dbReference>
<dbReference type="GO" id="GO:0016020">
    <property type="term" value="C:membrane"/>
    <property type="evidence" value="ECO:0007669"/>
    <property type="project" value="UniProtKB-SubCell"/>
</dbReference>
<dbReference type="GO" id="GO:0017004">
    <property type="term" value="P:cytochrome complex assembly"/>
    <property type="evidence" value="ECO:0007669"/>
    <property type="project" value="UniProtKB-KW"/>
</dbReference>
<keyword evidence="6" id="KW-0676">Redox-active center</keyword>
<dbReference type="InterPro" id="IPR017937">
    <property type="entry name" value="Thioredoxin_CS"/>
</dbReference>
<dbReference type="EC" id="1.8.1.8" evidence="12"/>
<evidence type="ECO:0000256" key="3">
    <source>
        <dbReference type="ARBA" id="ARBA00022748"/>
    </source>
</evidence>
<dbReference type="Gene3D" id="3.40.30.10">
    <property type="entry name" value="Glutaredoxin"/>
    <property type="match status" value="1"/>
</dbReference>
<dbReference type="PROSITE" id="PS00194">
    <property type="entry name" value="THIOREDOXIN_1"/>
    <property type="match status" value="1"/>
</dbReference>
<feature type="region of interest" description="Disordered" evidence="7">
    <location>
        <begin position="181"/>
        <end position="243"/>
    </location>
</feature>
<dbReference type="PANTHER" id="PTHR32234:SF0">
    <property type="entry name" value="THIOL:DISULFIDE INTERCHANGE PROTEIN DSBD"/>
    <property type="match status" value="1"/>
</dbReference>
<comment type="caution">
    <text evidence="12">The sequence shown here is derived from an EMBL/GenBank/DDBJ whole genome shotgun (WGS) entry which is preliminary data.</text>
</comment>
<evidence type="ECO:0000256" key="7">
    <source>
        <dbReference type="SAM" id="MobiDB-lite"/>
    </source>
</evidence>
<dbReference type="PANTHER" id="PTHR32234">
    <property type="entry name" value="THIOL:DISULFIDE INTERCHANGE PROTEIN DSBD"/>
    <property type="match status" value="1"/>
</dbReference>
<protein>
    <submittedName>
        <fullName evidence="12">Protein-disulfide reductase DsbD</fullName>
        <ecNumber evidence="12">1.8.1.8</ecNumber>
    </submittedName>
</protein>
<keyword evidence="12" id="KW-0560">Oxidoreductase</keyword>
<feature type="compositionally biased region" description="Polar residues" evidence="7">
    <location>
        <begin position="230"/>
        <end position="239"/>
    </location>
</feature>
<dbReference type="GO" id="GO:0047134">
    <property type="term" value="F:protein-disulfide reductase [NAD(P)H] activity"/>
    <property type="evidence" value="ECO:0007669"/>
    <property type="project" value="UniProtKB-EC"/>
</dbReference>
<evidence type="ECO:0000256" key="6">
    <source>
        <dbReference type="ARBA" id="ARBA00023284"/>
    </source>
</evidence>
<evidence type="ECO:0000259" key="10">
    <source>
        <dbReference type="Pfam" id="PF02683"/>
    </source>
</evidence>
<feature type="transmembrane region" description="Helical" evidence="8">
    <location>
        <begin position="322"/>
        <end position="347"/>
    </location>
</feature>
<feature type="chain" id="PRO_5043577939" evidence="9">
    <location>
        <begin position="31"/>
        <end position="683"/>
    </location>
</feature>
<feature type="transmembrane region" description="Helical" evidence="8">
    <location>
        <begin position="476"/>
        <end position="494"/>
    </location>
</feature>
<keyword evidence="5 8" id="KW-0472">Membrane</keyword>
<evidence type="ECO:0000313" key="12">
    <source>
        <dbReference type="EMBL" id="MDQ9072449.1"/>
    </source>
</evidence>
<feature type="signal peptide" evidence="9">
    <location>
        <begin position="1"/>
        <end position="30"/>
    </location>
</feature>
<evidence type="ECO:0000313" key="13">
    <source>
        <dbReference type="Proteomes" id="UP001243195"/>
    </source>
</evidence>
<organism evidence="12 13">
    <name type="scientific">Acinetobacter gerneri</name>
    <dbReference type="NCBI Taxonomy" id="202952"/>
    <lineage>
        <taxon>Bacteria</taxon>
        <taxon>Pseudomonadati</taxon>
        <taxon>Pseudomonadota</taxon>
        <taxon>Gammaproteobacteria</taxon>
        <taxon>Moraxellales</taxon>
        <taxon>Moraxellaceae</taxon>
        <taxon>Acinetobacter</taxon>
    </lineage>
</organism>
<dbReference type="Pfam" id="PF02683">
    <property type="entry name" value="DsbD_TM"/>
    <property type="match status" value="1"/>
</dbReference>
<feature type="transmembrane region" description="Helical" evidence="8">
    <location>
        <begin position="443"/>
        <end position="464"/>
    </location>
</feature>
<evidence type="ECO:0000256" key="2">
    <source>
        <dbReference type="ARBA" id="ARBA00022692"/>
    </source>
</evidence>
<dbReference type="InterPro" id="IPR036249">
    <property type="entry name" value="Thioredoxin-like_sf"/>
</dbReference>
<dbReference type="Proteomes" id="UP001243195">
    <property type="component" value="Unassembled WGS sequence"/>
</dbReference>
<dbReference type="InterPro" id="IPR028250">
    <property type="entry name" value="DsbDN"/>
</dbReference>
<feature type="domain" description="Thiol:disulfide interchange protein DsbD N-terminal" evidence="11">
    <location>
        <begin position="33"/>
        <end position="140"/>
    </location>
</feature>
<feature type="transmembrane region" description="Helical" evidence="8">
    <location>
        <begin position="531"/>
        <end position="548"/>
    </location>
</feature>
<evidence type="ECO:0000256" key="9">
    <source>
        <dbReference type="SAM" id="SignalP"/>
    </source>
</evidence>
<dbReference type="Pfam" id="PF13899">
    <property type="entry name" value="Thioredoxin_7"/>
    <property type="match status" value="1"/>
</dbReference>
<gene>
    <name evidence="12" type="primary">dsbD</name>
    <name evidence="12" type="ORF">RFH51_13390</name>
</gene>
<feature type="transmembrane region" description="Helical" evidence="8">
    <location>
        <begin position="403"/>
        <end position="431"/>
    </location>
</feature>
<dbReference type="NCBIfam" id="NF001419">
    <property type="entry name" value="PRK00293.1"/>
    <property type="match status" value="1"/>
</dbReference>
<dbReference type="SUPFAM" id="SSF52833">
    <property type="entry name" value="Thioredoxin-like"/>
    <property type="match status" value="1"/>
</dbReference>
<keyword evidence="3" id="KW-0201">Cytochrome c-type biogenesis</keyword>
<reference evidence="12" key="1">
    <citation type="submission" date="2023-08" db="EMBL/GenBank/DDBJ databases">
        <title>Emergence of clinically-relevant ST2 carbapenem-resistant Acinetobacter baumannii strains in hospital sewages in Zhejiang, East of China.</title>
        <authorList>
            <person name="Kaichao C."/>
            <person name="Zhang R."/>
        </authorList>
    </citation>
    <scope>NUCLEOTIDE SEQUENCE</scope>
    <source>
        <strain evidence="12">M-SY-60</strain>
    </source>
</reference>
<feature type="compositionally biased region" description="Basic and acidic residues" evidence="7">
    <location>
        <begin position="185"/>
        <end position="198"/>
    </location>
</feature>
<comment type="subcellular location">
    <subcellularLocation>
        <location evidence="1">Membrane</location>
        <topology evidence="1">Multi-pass membrane protein</topology>
    </subcellularLocation>
</comment>
<dbReference type="InterPro" id="IPR003834">
    <property type="entry name" value="Cyt_c_assmbl_TM_dom"/>
</dbReference>